<keyword evidence="1" id="KW-0472">Membrane</keyword>
<feature type="transmembrane region" description="Helical" evidence="1">
    <location>
        <begin position="38"/>
        <end position="59"/>
    </location>
</feature>
<evidence type="ECO:0000256" key="2">
    <source>
        <dbReference type="SAM" id="SignalP"/>
    </source>
</evidence>
<evidence type="ECO:0000313" key="3">
    <source>
        <dbReference type="EMBL" id="ADH70920.1"/>
    </source>
</evidence>
<keyword evidence="1" id="KW-0812">Transmembrane</keyword>
<organism evidence="3 4">
    <name type="scientific">Nocardiopsis dassonvillei (strain ATCC 23218 / DSM 43111 / CIP 107115 / JCM 7437 / KCTC 9190 / NBRC 14626 / NCTC 10488 / NRRL B-5397 / IMRU 509)</name>
    <name type="common">Actinomadura dassonvillei</name>
    <dbReference type="NCBI Taxonomy" id="446468"/>
    <lineage>
        <taxon>Bacteria</taxon>
        <taxon>Bacillati</taxon>
        <taxon>Actinomycetota</taxon>
        <taxon>Actinomycetes</taxon>
        <taxon>Streptosporangiales</taxon>
        <taxon>Nocardiopsidaceae</taxon>
        <taxon>Nocardiopsis</taxon>
    </lineage>
</organism>
<evidence type="ECO:0000313" key="4">
    <source>
        <dbReference type="Proteomes" id="UP000002219"/>
    </source>
</evidence>
<proteinExistence type="predicted"/>
<name>D7B9R2_NOCDD</name>
<gene>
    <name evidence="3" type="ordered locus">Ndas_5541</name>
</gene>
<dbReference type="Proteomes" id="UP000002219">
    <property type="component" value="Chromosome 2"/>
</dbReference>
<feature type="chain" id="PRO_5038849395" evidence="2">
    <location>
        <begin position="20"/>
        <end position="67"/>
    </location>
</feature>
<dbReference type="HOGENOM" id="CLU_2808122_0_0_11"/>
<reference evidence="3 4" key="1">
    <citation type="journal article" date="2010" name="Stand. Genomic Sci.">
        <title>Complete genome sequence of Nocardiopsis dassonvillei type strain (IMRU 509).</title>
        <authorList>
            <person name="Sun H."/>
            <person name="Lapidus A."/>
            <person name="Nolan M."/>
            <person name="Lucas S."/>
            <person name="Del Rio T.G."/>
            <person name="Tice H."/>
            <person name="Cheng J.F."/>
            <person name="Tapia R."/>
            <person name="Han C."/>
            <person name="Goodwin L."/>
            <person name="Pitluck S."/>
            <person name="Pagani I."/>
            <person name="Ivanova N."/>
            <person name="Mavromatis K."/>
            <person name="Mikhailova N."/>
            <person name="Pati A."/>
            <person name="Chen A."/>
            <person name="Palaniappan K."/>
            <person name="Land M."/>
            <person name="Hauser L."/>
            <person name="Chang Y.J."/>
            <person name="Jeffries C.D."/>
            <person name="Djao O.D."/>
            <person name="Rohde M."/>
            <person name="Sikorski J."/>
            <person name="Goker M."/>
            <person name="Woyke T."/>
            <person name="Bristow J."/>
            <person name="Eisen J.A."/>
            <person name="Markowitz V."/>
            <person name="Hugenholtz P."/>
            <person name="Kyrpides N.C."/>
            <person name="Klenk H.P."/>
        </authorList>
    </citation>
    <scope>NUCLEOTIDE SEQUENCE [LARGE SCALE GENOMIC DNA]</scope>
    <source>
        <strain evidence="4">ATCC 23218 / DSM 43111 / CIP 107115 / JCM 7437 / KCTC 9190 / NBRC 14626 / NCTC 10488 / NRRL B-5397 / IMRU 509</strain>
        <plasmid evidence="4">Chromosome 2</plasmid>
    </source>
</reference>
<dbReference type="EMBL" id="CP002041">
    <property type="protein sequence ID" value="ADH70920.1"/>
    <property type="molecule type" value="Genomic_DNA"/>
</dbReference>
<dbReference type="AlphaFoldDB" id="D7B9R2"/>
<sequence length="67" mass="6932">MRVLALSALAVCAVAGAVAGGLPDRAQVSGYDLVRCLLVGAVTGTGLGLAAWTAAWWSWRPLHRTAR</sequence>
<keyword evidence="1" id="KW-1133">Transmembrane helix</keyword>
<protein>
    <submittedName>
        <fullName evidence="3">Uncharacterized protein</fullName>
    </submittedName>
</protein>
<dbReference type="STRING" id="446468.Ndas_5541"/>
<dbReference type="RefSeq" id="WP_013156527.1">
    <property type="nucleotide sequence ID" value="NC_014211.1"/>
</dbReference>
<keyword evidence="2" id="KW-0732">Signal</keyword>
<geneLocation type="plasmid" evidence="4">
    <name>pNDAS01</name>
</geneLocation>
<dbReference type="KEGG" id="nda:Ndas_5541"/>
<keyword evidence="4" id="KW-1185">Reference proteome</keyword>
<accession>D7B9R2</accession>
<feature type="signal peptide" evidence="2">
    <location>
        <begin position="1"/>
        <end position="19"/>
    </location>
</feature>
<evidence type="ECO:0000256" key="1">
    <source>
        <dbReference type="SAM" id="Phobius"/>
    </source>
</evidence>